<keyword evidence="12" id="KW-1185">Reference proteome</keyword>
<proteinExistence type="predicted"/>
<accession>A0A8S5L4X9</accession>
<dbReference type="InterPro" id="IPR007096">
    <property type="entry name" value="RNA-dir_Rpol_cat_phage"/>
</dbReference>
<dbReference type="InterPro" id="IPR043502">
    <property type="entry name" value="DNA/RNA_pol_sf"/>
</dbReference>
<keyword evidence="5" id="KW-0547">Nucleotide-binding</keyword>
<keyword evidence="3" id="KW-0808">Transferase</keyword>
<keyword evidence="9" id="KW-0479">Metal-binding</keyword>
<reference evidence="11" key="1">
    <citation type="submission" date="2020-09" db="EMBL/GenBank/DDBJ databases">
        <title>Leviviricetes taxonomy.</title>
        <authorList>
            <person name="Stockdale S.R."/>
            <person name="Callanan J."/>
            <person name="Adriaenssens E.M."/>
            <person name="Kuhn J.H."/>
            <person name="Rumnieks J."/>
            <person name="Shkoporov A."/>
            <person name="Draper L.A."/>
            <person name="Ross P."/>
            <person name="Hill C."/>
        </authorList>
    </citation>
    <scope>NUCLEOTIDE SEQUENCE</scope>
</reference>
<comment type="catalytic activity">
    <reaction evidence="8">
        <text>RNA(n) + a ribonucleoside 5'-triphosphate = RNA(n+1) + diphosphate</text>
        <dbReference type="Rhea" id="RHEA:21248"/>
        <dbReference type="Rhea" id="RHEA-COMP:14527"/>
        <dbReference type="Rhea" id="RHEA-COMP:17342"/>
        <dbReference type="ChEBI" id="CHEBI:33019"/>
        <dbReference type="ChEBI" id="CHEBI:61557"/>
        <dbReference type="ChEBI" id="CHEBI:140395"/>
        <dbReference type="EC" id="2.7.7.48"/>
    </reaction>
</comment>
<feature type="binding site" evidence="9">
    <location>
        <position position="287"/>
    </location>
    <ligand>
        <name>Mg(2+)</name>
        <dbReference type="ChEBI" id="CHEBI:18420"/>
        <label>2</label>
    </ligand>
</feature>
<protein>
    <recommendedName>
        <fullName evidence="1">RNA-directed RNA polymerase</fullName>
        <ecNumber evidence="1">2.7.7.48</ecNumber>
    </recommendedName>
    <alternativeName>
        <fullName evidence="7">RNA replicase beta chain</fullName>
    </alternativeName>
</protein>
<name>A0A8S5L4X9_9VIRU</name>
<dbReference type="PROSITE" id="PS50522">
    <property type="entry name" value="RDRP_PHAGE"/>
    <property type="match status" value="1"/>
</dbReference>
<dbReference type="GO" id="GO:0039694">
    <property type="term" value="P:viral RNA genome replication"/>
    <property type="evidence" value="ECO:0007669"/>
    <property type="project" value="InterPro"/>
</dbReference>
<keyword evidence="2 11" id="KW-0696">RNA-directed RNA polymerase</keyword>
<feature type="domain" description="RdRp catalytic" evidence="10">
    <location>
        <begin position="272"/>
        <end position="403"/>
    </location>
</feature>
<evidence type="ECO:0000256" key="2">
    <source>
        <dbReference type="ARBA" id="ARBA00022484"/>
    </source>
</evidence>
<evidence type="ECO:0000256" key="3">
    <source>
        <dbReference type="ARBA" id="ARBA00022679"/>
    </source>
</evidence>
<dbReference type="GO" id="GO:0046872">
    <property type="term" value="F:metal ion binding"/>
    <property type="evidence" value="ECO:0007669"/>
    <property type="project" value="UniProtKB-KW"/>
</dbReference>
<evidence type="ECO:0000256" key="9">
    <source>
        <dbReference type="PIRSR" id="PIRSR605093-1"/>
    </source>
</evidence>
<dbReference type="InterPro" id="IPR005093">
    <property type="entry name" value="RNArep_beta"/>
</dbReference>
<keyword evidence="6" id="KW-0693">Viral RNA replication</keyword>
<evidence type="ECO:0000256" key="7">
    <source>
        <dbReference type="ARBA" id="ARBA00030248"/>
    </source>
</evidence>
<dbReference type="RefSeq" id="YP_010769438.1">
    <property type="nucleotide sequence ID" value="NC_073974.1"/>
</dbReference>
<dbReference type="SUPFAM" id="SSF56672">
    <property type="entry name" value="DNA/RNA polymerases"/>
    <property type="match status" value="1"/>
</dbReference>
<organism evidence="11 12">
    <name type="scientific">ssRNA phage SRR7976325_15</name>
    <dbReference type="NCBI Taxonomy" id="2786702"/>
    <lineage>
        <taxon>Viruses</taxon>
        <taxon>Riboviria</taxon>
        <taxon>Orthornavirae</taxon>
        <taxon>Lenarviricota</taxon>
        <taxon>Leviviricetes</taxon>
        <taxon>Norzivirales</taxon>
        <taxon>Fiersviridae</taxon>
        <taxon>Keghovirus</taxon>
        <taxon>Keghovirus caenadaptatum</taxon>
    </lineage>
</organism>
<dbReference type="KEGG" id="vg:80398453"/>
<evidence type="ECO:0000313" key="11">
    <source>
        <dbReference type="EMBL" id="DAD52752.1"/>
    </source>
</evidence>
<dbReference type="Proteomes" id="UP000683115">
    <property type="component" value="Segment"/>
</dbReference>
<sequence>MSKTKARVPTRDARHLDIRRVMRGYRLAAQDNLELIQDFFIALDTPVALSCYMMFKYGEHEQLARKEIHPSSYEDAWKFRDDFAAISLLRKYPELKTGIDTKKQAISNFIDCEQACERTNRRLLDRDIHKALGPVCGGIYHIFLRKISRILGDFDIDAVLDNASWGPGATLCVKSKDASWTQKFDVDKDITIDASRLFLPVMREAYPLWDLAEPRIVAGNKVVTVPKNAKTDRTIAIEPGLNVWIQLGIGRLIRSRLRSAGFDLNSDFKNQSFAYSGSINNDVATIDFSSASDTISRRLVEEILPPRWYTCLNAARSHFYNLNGFPILSEKFSTMGNGFTFELESLIFVSLALATCEFLGLDLDKVSVFGDDLVLPSEAVPQLRQLCDHLGFKINSDKSFSDGPFRESCGSYFFQGVDVKPLFLKKGLYNAKDLYRFANSVRSLAHRRNARIGCDLRFLRLWNRTVHCLPIRLRMFGPATHGDSVIHSNLDECIHAGRLSGGHEGYSFPGFPEVSICTDKASP</sequence>
<evidence type="ECO:0000256" key="1">
    <source>
        <dbReference type="ARBA" id="ARBA00012494"/>
    </source>
</evidence>
<evidence type="ECO:0000256" key="5">
    <source>
        <dbReference type="ARBA" id="ARBA00022741"/>
    </source>
</evidence>
<dbReference type="Pfam" id="PF03431">
    <property type="entry name" value="RNA_replicase_B"/>
    <property type="match status" value="1"/>
</dbReference>
<evidence type="ECO:0000259" key="10">
    <source>
        <dbReference type="PROSITE" id="PS50522"/>
    </source>
</evidence>
<dbReference type="GO" id="GO:0003968">
    <property type="term" value="F:RNA-directed RNA polymerase activity"/>
    <property type="evidence" value="ECO:0007669"/>
    <property type="project" value="UniProtKB-KW"/>
</dbReference>
<feature type="binding site" evidence="9">
    <location>
        <position position="372"/>
    </location>
    <ligand>
        <name>Mg(2+)</name>
        <dbReference type="ChEBI" id="CHEBI:18420"/>
        <label>2</label>
    </ligand>
</feature>
<comment type="cofactor">
    <cofactor evidence="9">
        <name>Mg(2+)</name>
        <dbReference type="ChEBI" id="CHEBI:18420"/>
    </cofactor>
    <text evidence="9">Binds 2 Mg(2+) per subunit.</text>
</comment>
<keyword evidence="9" id="KW-0460">Magnesium</keyword>
<evidence type="ECO:0000256" key="6">
    <source>
        <dbReference type="ARBA" id="ARBA00022953"/>
    </source>
</evidence>
<dbReference type="GeneID" id="80398453"/>
<feature type="binding site" evidence="9">
    <location>
        <position position="371"/>
    </location>
    <ligand>
        <name>Mg(2+)</name>
        <dbReference type="ChEBI" id="CHEBI:18420"/>
        <label>2</label>
    </ligand>
</feature>
<evidence type="ECO:0000256" key="4">
    <source>
        <dbReference type="ARBA" id="ARBA00022695"/>
    </source>
</evidence>
<dbReference type="EC" id="2.7.7.48" evidence="1"/>
<feature type="non-terminal residue" evidence="11">
    <location>
        <position position="523"/>
    </location>
</feature>
<gene>
    <name evidence="11" type="primary">SRR7976325_15_3</name>
</gene>
<dbReference type="EMBL" id="BK014195">
    <property type="protein sequence ID" value="DAD52752.1"/>
    <property type="molecule type" value="Genomic_RNA"/>
</dbReference>
<dbReference type="GO" id="GO:0000166">
    <property type="term" value="F:nucleotide binding"/>
    <property type="evidence" value="ECO:0007669"/>
    <property type="project" value="UniProtKB-KW"/>
</dbReference>
<evidence type="ECO:0000256" key="8">
    <source>
        <dbReference type="ARBA" id="ARBA00048744"/>
    </source>
</evidence>
<evidence type="ECO:0000313" key="12">
    <source>
        <dbReference type="Proteomes" id="UP000683115"/>
    </source>
</evidence>
<keyword evidence="4" id="KW-0548">Nucleotidyltransferase</keyword>